<dbReference type="GeneID" id="5016736"/>
<evidence type="ECO:0000313" key="5">
    <source>
        <dbReference type="EMBL" id="CAK63554.1"/>
    </source>
</evidence>
<accession>A0BYD7</accession>
<dbReference type="InParanoid" id="A0BYD7"/>
<keyword evidence="2" id="KW-0689">Ribosomal protein</keyword>
<dbReference type="STRING" id="5888.A0BYD7"/>
<evidence type="ECO:0000313" key="6">
    <source>
        <dbReference type="Proteomes" id="UP000000600"/>
    </source>
</evidence>
<evidence type="ECO:0000259" key="4">
    <source>
        <dbReference type="Pfam" id="PF01248"/>
    </source>
</evidence>
<dbReference type="EMBL" id="CT868027">
    <property type="protein sequence ID" value="CAK63554.1"/>
    <property type="molecule type" value="Genomic_DNA"/>
</dbReference>
<dbReference type="Gene3D" id="3.30.1330.30">
    <property type="match status" value="1"/>
</dbReference>
<dbReference type="eggNOG" id="KOG2988">
    <property type="taxonomic scope" value="Eukaryota"/>
</dbReference>
<dbReference type="FunFam" id="3.30.1330.30:FF:000001">
    <property type="entry name" value="60S ribosomal protein L30"/>
    <property type="match status" value="1"/>
</dbReference>
<evidence type="ECO:0000256" key="3">
    <source>
        <dbReference type="ARBA" id="ARBA00023274"/>
    </source>
</evidence>
<dbReference type="InterPro" id="IPR029064">
    <property type="entry name" value="Ribosomal_eL30-like_sf"/>
</dbReference>
<evidence type="ECO:0000256" key="2">
    <source>
        <dbReference type="ARBA" id="ARBA00022980"/>
    </source>
</evidence>
<dbReference type="GO" id="GO:0003735">
    <property type="term" value="F:structural constituent of ribosome"/>
    <property type="evidence" value="ECO:0000318"/>
    <property type="project" value="GO_Central"/>
</dbReference>
<dbReference type="RefSeq" id="XP_001430952.1">
    <property type="nucleotide sequence ID" value="XM_001430915.1"/>
</dbReference>
<keyword evidence="6" id="KW-1185">Reference proteome</keyword>
<dbReference type="GO" id="GO:0003723">
    <property type="term" value="F:RNA binding"/>
    <property type="evidence" value="ECO:0000318"/>
    <property type="project" value="GO_Central"/>
</dbReference>
<dbReference type="HOGENOM" id="CLU_1362693_0_0_1"/>
<feature type="domain" description="Ribosomal protein eL8/eL30/eS12/Gadd45" evidence="4">
    <location>
        <begin position="9"/>
        <end position="79"/>
    </location>
</feature>
<gene>
    <name evidence="5" type="ORF">GSPATT00033407001</name>
</gene>
<dbReference type="PANTHER" id="PTHR11449">
    <property type="entry name" value="RIBOSOMAL PROTEIN L30"/>
    <property type="match status" value="1"/>
</dbReference>
<dbReference type="Proteomes" id="UP000000600">
    <property type="component" value="Unassembled WGS sequence"/>
</dbReference>
<dbReference type="AlphaFoldDB" id="A0BYD7"/>
<dbReference type="InterPro" id="IPR039109">
    <property type="entry name" value="Ribosomal_eL30-like"/>
</dbReference>
<reference evidence="5 6" key="1">
    <citation type="journal article" date="2006" name="Nature">
        <title>Global trends of whole-genome duplications revealed by the ciliate Paramecium tetraurelia.</title>
        <authorList>
            <consortium name="Genoscope"/>
            <person name="Aury J.-M."/>
            <person name="Jaillon O."/>
            <person name="Duret L."/>
            <person name="Noel B."/>
            <person name="Jubin C."/>
            <person name="Porcel B.M."/>
            <person name="Segurens B."/>
            <person name="Daubin V."/>
            <person name="Anthouard V."/>
            <person name="Aiach N."/>
            <person name="Arnaiz O."/>
            <person name="Billaut A."/>
            <person name="Beisson J."/>
            <person name="Blanc I."/>
            <person name="Bouhouche K."/>
            <person name="Camara F."/>
            <person name="Duharcourt S."/>
            <person name="Guigo R."/>
            <person name="Gogendeau D."/>
            <person name="Katinka M."/>
            <person name="Keller A.-M."/>
            <person name="Kissmehl R."/>
            <person name="Klotz C."/>
            <person name="Koll F."/>
            <person name="Le Moue A."/>
            <person name="Lepere C."/>
            <person name="Malinsky S."/>
            <person name="Nowacki M."/>
            <person name="Nowak J.K."/>
            <person name="Plattner H."/>
            <person name="Poulain J."/>
            <person name="Ruiz F."/>
            <person name="Serrano V."/>
            <person name="Zagulski M."/>
            <person name="Dessen P."/>
            <person name="Betermier M."/>
            <person name="Weissenbach J."/>
            <person name="Scarpelli C."/>
            <person name="Schachter V."/>
            <person name="Sperling L."/>
            <person name="Meyer E."/>
            <person name="Cohen J."/>
            <person name="Wincker P."/>
        </authorList>
    </citation>
    <scope>NUCLEOTIDE SEQUENCE [LARGE SCALE GENOMIC DNA]</scope>
    <source>
        <strain evidence="5 6">Stock d4-2</strain>
    </source>
</reference>
<proteinExistence type="inferred from homology"/>
<dbReference type="OrthoDB" id="300584at2759"/>
<comment type="similarity">
    <text evidence="1">Belongs to the eukaryotic ribosomal protein eL30 family.</text>
</comment>
<dbReference type="Pfam" id="PF01248">
    <property type="entry name" value="Ribosomal_L7Ae"/>
    <property type="match status" value="1"/>
</dbReference>
<name>A0BYD7_PARTE</name>
<dbReference type="GO" id="GO:0022625">
    <property type="term" value="C:cytosolic large ribosomal subunit"/>
    <property type="evidence" value="ECO:0000318"/>
    <property type="project" value="GO_Central"/>
</dbReference>
<sequence length="201" mass="23261">MVKNVAQESVNQKLQLVVRSGKITMGYKQTLKAIRNGTAKLVFISNNCPTIRKTQIEYYAMLAQITIVLYQGNNVDLGTGVIWEAQLFLIEFMGMSDFILFQVPPVVNYTDAQVQPSLMLEILTSQHNNDTFFISTILQIIKIPSNPILESIKYIKNIIQKMKVLFFMYILLQILNYNYQLFNISSYTLIFFVQYSFVHFL</sequence>
<dbReference type="SUPFAM" id="SSF55315">
    <property type="entry name" value="L30e-like"/>
    <property type="match status" value="1"/>
</dbReference>
<evidence type="ECO:0000256" key="1">
    <source>
        <dbReference type="ARBA" id="ARBA00007326"/>
    </source>
</evidence>
<protein>
    <recommendedName>
        <fullName evidence="4">Ribosomal protein eL8/eL30/eS12/Gadd45 domain-containing protein</fullName>
    </recommendedName>
</protein>
<organism evidence="5 6">
    <name type="scientific">Paramecium tetraurelia</name>
    <dbReference type="NCBI Taxonomy" id="5888"/>
    <lineage>
        <taxon>Eukaryota</taxon>
        <taxon>Sar</taxon>
        <taxon>Alveolata</taxon>
        <taxon>Ciliophora</taxon>
        <taxon>Intramacronucleata</taxon>
        <taxon>Oligohymenophorea</taxon>
        <taxon>Peniculida</taxon>
        <taxon>Parameciidae</taxon>
        <taxon>Paramecium</taxon>
    </lineage>
</organism>
<dbReference type="InterPro" id="IPR004038">
    <property type="entry name" value="Ribosomal_eL8/eL30/eS12/Gad45"/>
</dbReference>
<dbReference type="KEGG" id="ptm:GSPATT00033407001"/>
<keyword evidence="3" id="KW-0687">Ribonucleoprotein</keyword>